<dbReference type="EMBL" id="JAHRHJ020000007">
    <property type="protein sequence ID" value="KAH9307897.1"/>
    <property type="molecule type" value="Genomic_DNA"/>
</dbReference>
<keyword evidence="2" id="KW-1185">Reference proteome</keyword>
<comment type="caution">
    <text evidence="1">The sequence shown here is derived from an EMBL/GenBank/DDBJ whole genome shotgun (WGS) entry which is preliminary data.</text>
</comment>
<evidence type="ECO:0000313" key="1">
    <source>
        <dbReference type="EMBL" id="KAH9307897.1"/>
    </source>
</evidence>
<organism evidence="1 2">
    <name type="scientific">Taxus chinensis</name>
    <name type="common">Chinese yew</name>
    <name type="synonym">Taxus wallichiana var. chinensis</name>
    <dbReference type="NCBI Taxonomy" id="29808"/>
    <lineage>
        <taxon>Eukaryota</taxon>
        <taxon>Viridiplantae</taxon>
        <taxon>Streptophyta</taxon>
        <taxon>Embryophyta</taxon>
        <taxon>Tracheophyta</taxon>
        <taxon>Spermatophyta</taxon>
        <taxon>Pinopsida</taxon>
        <taxon>Pinidae</taxon>
        <taxon>Conifers II</taxon>
        <taxon>Cupressales</taxon>
        <taxon>Taxaceae</taxon>
        <taxon>Taxus</taxon>
    </lineage>
</organism>
<name>A0AA38L140_TAXCH</name>
<sequence length="111" mass="12899">MDKCDTEQLIWSDMLPKMEAIINLGDDMVVREGIVSPDSVGSQQEYYNMEKVRVEILVQYFEIIDELRDKTMDYIGGLHDLIDKLIGTNSGETIIMESTENLIRIFREYVM</sequence>
<evidence type="ECO:0000313" key="2">
    <source>
        <dbReference type="Proteomes" id="UP000824469"/>
    </source>
</evidence>
<dbReference type="Proteomes" id="UP000824469">
    <property type="component" value="Unassembled WGS sequence"/>
</dbReference>
<reference evidence="1 2" key="1">
    <citation type="journal article" date="2021" name="Nat. Plants">
        <title>The Taxus genome provides insights into paclitaxel biosynthesis.</title>
        <authorList>
            <person name="Xiong X."/>
            <person name="Gou J."/>
            <person name="Liao Q."/>
            <person name="Li Y."/>
            <person name="Zhou Q."/>
            <person name="Bi G."/>
            <person name="Li C."/>
            <person name="Du R."/>
            <person name="Wang X."/>
            <person name="Sun T."/>
            <person name="Guo L."/>
            <person name="Liang H."/>
            <person name="Lu P."/>
            <person name="Wu Y."/>
            <person name="Zhang Z."/>
            <person name="Ro D.K."/>
            <person name="Shang Y."/>
            <person name="Huang S."/>
            <person name="Yan J."/>
        </authorList>
    </citation>
    <scope>NUCLEOTIDE SEQUENCE [LARGE SCALE GENOMIC DNA]</scope>
    <source>
        <strain evidence="1">Ta-2019</strain>
    </source>
</reference>
<protein>
    <submittedName>
        <fullName evidence="1">Uncharacterized protein</fullName>
    </submittedName>
</protein>
<feature type="non-terminal residue" evidence="1">
    <location>
        <position position="111"/>
    </location>
</feature>
<gene>
    <name evidence="1" type="ORF">KI387_035808</name>
</gene>
<proteinExistence type="predicted"/>
<dbReference type="AlphaFoldDB" id="A0AA38L140"/>
<accession>A0AA38L140</accession>